<sequence precursor="true">MAVALILGVAIGLALGLLGGGGSIITVPVLVYAANVPAQSAVAMSLAIVGVTSIAGACMKWRQGLVHARASVLFSLTGIIGALAGGQLTPLVRPSVLLVIFAGLMLVIAGRMLWARKQEDVPAAAQCRPWRCASAGMGVGIMTGFLGVGGGFLIVPALMHFGRIPLKQAVGTSLVIIALNSLAGLVGHLGHGSVDWRLTGIFSLLALIGMFAGVQLSRKVSKEKLSRWFAWVVIAVAIFVLIRNRKVFSEPW</sequence>
<protein>
    <recommendedName>
        <fullName evidence="5">Probable membrane transporter protein</fullName>
    </recommendedName>
</protein>
<evidence type="ECO:0000256" key="4">
    <source>
        <dbReference type="ARBA" id="ARBA00023136"/>
    </source>
</evidence>
<dbReference type="Pfam" id="PF01925">
    <property type="entry name" value="TauE"/>
    <property type="match status" value="1"/>
</dbReference>
<organism evidence="6 7">
    <name type="scientific">Pedosphaera parvula (strain Ellin514)</name>
    <dbReference type="NCBI Taxonomy" id="320771"/>
    <lineage>
        <taxon>Bacteria</taxon>
        <taxon>Pseudomonadati</taxon>
        <taxon>Verrucomicrobiota</taxon>
        <taxon>Pedosphaerae</taxon>
        <taxon>Pedosphaerales</taxon>
        <taxon>Pedosphaeraceae</taxon>
        <taxon>Pedosphaera</taxon>
    </lineage>
</organism>
<feature type="transmembrane region" description="Helical" evidence="5">
    <location>
        <begin position="43"/>
        <end position="59"/>
    </location>
</feature>
<evidence type="ECO:0000256" key="1">
    <source>
        <dbReference type="ARBA" id="ARBA00004141"/>
    </source>
</evidence>
<keyword evidence="5" id="KW-1003">Cell membrane</keyword>
<dbReference type="InterPro" id="IPR051598">
    <property type="entry name" value="TSUP/Inactive_protease-like"/>
</dbReference>
<gene>
    <name evidence="6" type="ORF">Cflav_PD6093</name>
</gene>
<comment type="similarity">
    <text evidence="5">Belongs to the 4-toluene sulfonate uptake permease (TSUP) (TC 2.A.102) family.</text>
</comment>
<dbReference type="AlphaFoldDB" id="B9XAB7"/>
<dbReference type="GO" id="GO:0005886">
    <property type="term" value="C:plasma membrane"/>
    <property type="evidence" value="ECO:0007669"/>
    <property type="project" value="UniProtKB-SubCell"/>
</dbReference>
<dbReference type="RefSeq" id="WP_007412765.1">
    <property type="nucleotide sequence ID" value="NZ_ABOX02000001.1"/>
</dbReference>
<feature type="transmembrane region" description="Helical" evidence="5">
    <location>
        <begin position="196"/>
        <end position="216"/>
    </location>
</feature>
<keyword evidence="4 5" id="KW-0472">Membrane</keyword>
<evidence type="ECO:0000256" key="3">
    <source>
        <dbReference type="ARBA" id="ARBA00022989"/>
    </source>
</evidence>
<proteinExistence type="inferred from homology"/>
<accession>B9XAB7</accession>
<feature type="transmembrane region" description="Helical" evidence="5">
    <location>
        <begin position="228"/>
        <end position="244"/>
    </location>
</feature>
<dbReference type="EMBL" id="ABOX02000001">
    <property type="protein sequence ID" value="EEF63458.1"/>
    <property type="molecule type" value="Genomic_DNA"/>
</dbReference>
<dbReference type="PANTHER" id="PTHR43701:SF2">
    <property type="entry name" value="MEMBRANE TRANSPORTER PROTEIN YJNA-RELATED"/>
    <property type="match status" value="1"/>
</dbReference>
<comment type="caution">
    <text evidence="6">The sequence shown here is derived from an EMBL/GenBank/DDBJ whole genome shotgun (WGS) entry which is preliminary data.</text>
</comment>
<evidence type="ECO:0000313" key="6">
    <source>
        <dbReference type="EMBL" id="EEF63458.1"/>
    </source>
</evidence>
<keyword evidence="3 5" id="KW-1133">Transmembrane helix</keyword>
<dbReference type="Proteomes" id="UP000003688">
    <property type="component" value="Unassembled WGS sequence"/>
</dbReference>
<keyword evidence="7" id="KW-1185">Reference proteome</keyword>
<dbReference type="PANTHER" id="PTHR43701">
    <property type="entry name" value="MEMBRANE TRANSPORTER PROTEIN MJ0441-RELATED"/>
    <property type="match status" value="1"/>
</dbReference>
<name>B9XAB7_PEDPL</name>
<comment type="subcellular location">
    <subcellularLocation>
        <location evidence="5">Cell membrane</location>
        <topology evidence="5">Multi-pass membrane protein</topology>
    </subcellularLocation>
    <subcellularLocation>
        <location evidence="1">Membrane</location>
        <topology evidence="1">Multi-pass membrane protein</topology>
    </subcellularLocation>
</comment>
<feature type="transmembrane region" description="Helical" evidence="5">
    <location>
        <begin position="170"/>
        <end position="189"/>
    </location>
</feature>
<dbReference type="OrthoDB" id="8559161at2"/>
<feature type="transmembrane region" description="Helical" evidence="5">
    <location>
        <begin position="95"/>
        <end position="114"/>
    </location>
</feature>
<reference evidence="6 7" key="1">
    <citation type="journal article" date="2011" name="J. Bacteriol.">
        <title>Genome sequence of 'Pedosphaera parvula' Ellin514, an aerobic Verrucomicrobial isolate from pasture soil.</title>
        <authorList>
            <person name="Kant R."/>
            <person name="van Passel M.W."/>
            <person name="Sangwan P."/>
            <person name="Palva A."/>
            <person name="Lucas S."/>
            <person name="Copeland A."/>
            <person name="Lapidus A."/>
            <person name="Glavina Del Rio T."/>
            <person name="Dalin E."/>
            <person name="Tice H."/>
            <person name="Bruce D."/>
            <person name="Goodwin L."/>
            <person name="Pitluck S."/>
            <person name="Chertkov O."/>
            <person name="Larimer F.W."/>
            <person name="Land M.L."/>
            <person name="Hauser L."/>
            <person name="Brettin T.S."/>
            <person name="Detter J.C."/>
            <person name="Han S."/>
            <person name="de Vos W.M."/>
            <person name="Janssen P.H."/>
            <person name="Smidt H."/>
        </authorList>
    </citation>
    <scope>NUCLEOTIDE SEQUENCE [LARGE SCALE GENOMIC DNA]</scope>
    <source>
        <strain evidence="6 7">Ellin514</strain>
    </source>
</reference>
<evidence type="ECO:0000313" key="7">
    <source>
        <dbReference type="Proteomes" id="UP000003688"/>
    </source>
</evidence>
<evidence type="ECO:0000256" key="2">
    <source>
        <dbReference type="ARBA" id="ARBA00022692"/>
    </source>
</evidence>
<feature type="transmembrane region" description="Helical" evidence="5">
    <location>
        <begin position="71"/>
        <end position="89"/>
    </location>
</feature>
<keyword evidence="2 5" id="KW-0812">Transmembrane</keyword>
<dbReference type="STRING" id="320771.Cflav_PD6093"/>
<feature type="transmembrane region" description="Helical" evidence="5">
    <location>
        <begin position="135"/>
        <end position="158"/>
    </location>
</feature>
<evidence type="ECO:0000256" key="5">
    <source>
        <dbReference type="RuleBase" id="RU363041"/>
    </source>
</evidence>
<dbReference type="InterPro" id="IPR002781">
    <property type="entry name" value="TM_pro_TauE-like"/>
</dbReference>